<accession>A0A1L7X995</accession>
<keyword evidence="3" id="KW-0560">Oxidoreductase</keyword>
<dbReference type="STRING" id="576137.A0A1L7X995"/>
<evidence type="ECO:0000313" key="6">
    <source>
        <dbReference type="Proteomes" id="UP000184330"/>
    </source>
</evidence>
<reference evidence="5 6" key="1">
    <citation type="submission" date="2016-03" db="EMBL/GenBank/DDBJ databases">
        <authorList>
            <person name="Ploux O."/>
        </authorList>
    </citation>
    <scope>NUCLEOTIDE SEQUENCE [LARGE SCALE GENOMIC DNA]</scope>
    <source>
        <strain evidence="5 6">UAMH 11012</strain>
    </source>
</reference>
<evidence type="ECO:0000256" key="1">
    <source>
        <dbReference type="ARBA" id="ARBA00022723"/>
    </source>
</evidence>
<proteinExistence type="predicted"/>
<dbReference type="OrthoDB" id="1879366at2759"/>
<dbReference type="Proteomes" id="UP000184330">
    <property type="component" value="Unassembled WGS sequence"/>
</dbReference>
<protein>
    <submittedName>
        <fullName evidence="5">Related to alcohol dehydrogenase, class C</fullName>
    </submittedName>
</protein>
<gene>
    <name evidence="5" type="ORF">PAC_11491</name>
</gene>
<dbReference type="Gene3D" id="3.90.180.10">
    <property type="entry name" value="Medium-chain alcohol dehydrogenases, catalytic domain"/>
    <property type="match status" value="1"/>
</dbReference>
<dbReference type="SUPFAM" id="SSF50129">
    <property type="entry name" value="GroES-like"/>
    <property type="match status" value="1"/>
</dbReference>
<organism evidence="5 6">
    <name type="scientific">Phialocephala subalpina</name>
    <dbReference type="NCBI Taxonomy" id="576137"/>
    <lineage>
        <taxon>Eukaryota</taxon>
        <taxon>Fungi</taxon>
        <taxon>Dikarya</taxon>
        <taxon>Ascomycota</taxon>
        <taxon>Pezizomycotina</taxon>
        <taxon>Leotiomycetes</taxon>
        <taxon>Helotiales</taxon>
        <taxon>Mollisiaceae</taxon>
        <taxon>Phialocephala</taxon>
        <taxon>Phialocephala fortinii species complex</taxon>
    </lineage>
</organism>
<feature type="domain" description="Alcohol dehydrogenase-like N-terminal" evidence="4">
    <location>
        <begin position="51"/>
        <end position="142"/>
    </location>
</feature>
<dbReference type="GO" id="GO:0046872">
    <property type="term" value="F:metal ion binding"/>
    <property type="evidence" value="ECO:0007669"/>
    <property type="project" value="UniProtKB-KW"/>
</dbReference>
<dbReference type="Pfam" id="PF08240">
    <property type="entry name" value="ADH_N"/>
    <property type="match status" value="1"/>
</dbReference>
<dbReference type="GO" id="GO:0016616">
    <property type="term" value="F:oxidoreductase activity, acting on the CH-OH group of donors, NAD or NADP as acceptor"/>
    <property type="evidence" value="ECO:0007669"/>
    <property type="project" value="InterPro"/>
</dbReference>
<dbReference type="EMBL" id="FJOG01000018">
    <property type="protein sequence ID" value="CZR61594.1"/>
    <property type="molecule type" value="Genomic_DNA"/>
</dbReference>
<evidence type="ECO:0000256" key="3">
    <source>
        <dbReference type="ARBA" id="ARBA00023002"/>
    </source>
</evidence>
<dbReference type="InterPro" id="IPR047109">
    <property type="entry name" value="CAD-like"/>
</dbReference>
<dbReference type="PANTHER" id="PTHR42683">
    <property type="entry name" value="ALDEHYDE REDUCTASE"/>
    <property type="match status" value="1"/>
</dbReference>
<dbReference type="AlphaFoldDB" id="A0A1L7X995"/>
<keyword evidence="6" id="KW-1185">Reference proteome</keyword>
<dbReference type="InterPro" id="IPR013154">
    <property type="entry name" value="ADH-like_N"/>
</dbReference>
<keyword evidence="2" id="KW-0862">Zinc</keyword>
<dbReference type="InterPro" id="IPR011032">
    <property type="entry name" value="GroES-like_sf"/>
</dbReference>
<name>A0A1L7X995_9HELO</name>
<evidence type="ECO:0000313" key="5">
    <source>
        <dbReference type="EMBL" id="CZR61594.1"/>
    </source>
</evidence>
<sequence length="269" mass="29944">MVKEGGSALAAILTRTELDHSPYLGHEHSADQAALQKRLKIATFEPKNWEETDIDVKVTHCGVCFSDLCMLRSSLEPSLYPCCASHETVGEVVRVGKLVKRNILVGDRVGIGPLVQVYKQSDCYECPRGMSSYCSRVANYGGILPDGSKTYGGLPITVESRRCCHLNSEGPGKQIRSAIGLQELQLAPEDSLPSLDEFLLSSRNISLHFNSIGSVAEIKEMLDFAVERRIKPWVEERKMREVNNVLREMRAGMTRYCYVLANDSSEFRG</sequence>
<evidence type="ECO:0000259" key="4">
    <source>
        <dbReference type="Pfam" id="PF08240"/>
    </source>
</evidence>
<keyword evidence="1" id="KW-0479">Metal-binding</keyword>
<evidence type="ECO:0000256" key="2">
    <source>
        <dbReference type="ARBA" id="ARBA00022833"/>
    </source>
</evidence>